<keyword evidence="3" id="KW-0813">Transport</keyword>
<dbReference type="InterPro" id="IPR008570">
    <property type="entry name" value="ESCRT-II_cplx_Vps25-sub"/>
</dbReference>
<keyword evidence="7" id="KW-1185">Reference proteome</keyword>
<name>A0ABR3ILN4_LOXSC</name>
<evidence type="ECO:0000256" key="2">
    <source>
        <dbReference type="ARBA" id="ARBA00017934"/>
    </source>
</evidence>
<evidence type="ECO:0000256" key="5">
    <source>
        <dbReference type="ARBA" id="ARBA00030094"/>
    </source>
</evidence>
<dbReference type="PANTHER" id="PTHR13149">
    <property type="entry name" value="VACUOLAR PROTEIN SORTING-ASSOCIATED PROTEIN VPS25"/>
    <property type="match status" value="1"/>
</dbReference>
<evidence type="ECO:0000256" key="3">
    <source>
        <dbReference type="ARBA" id="ARBA00022448"/>
    </source>
</evidence>
<protein>
    <recommendedName>
        <fullName evidence="2">Vacuolar protein-sorting-associated protein 25</fullName>
    </recommendedName>
    <alternativeName>
        <fullName evidence="5">ESCRT-II complex subunit VPS25</fullName>
    </alternativeName>
</protein>
<dbReference type="InterPro" id="IPR036388">
    <property type="entry name" value="WH-like_DNA-bd_sf"/>
</dbReference>
<comment type="caution">
    <text evidence="6">The sequence shown here is derived from an EMBL/GenBank/DDBJ whole genome shotgun (WGS) entry which is preliminary data.</text>
</comment>
<comment type="similarity">
    <text evidence="1">Belongs to the VPS25 family.</text>
</comment>
<dbReference type="InterPro" id="IPR014041">
    <property type="entry name" value="ESCRT-II_cplx_Vps25-sub_N"/>
</dbReference>
<proteinExistence type="inferred from homology"/>
<dbReference type="Gene3D" id="1.10.10.570">
    <property type="entry name" value="Winged helix' DNA-binding domain. Chain C. Domain 1"/>
    <property type="match status" value="1"/>
</dbReference>
<evidence type="ECO:0000256" key="1">
    <source>
        <dbReference type="ARBA" id="ARBA00009674"/>
    </source>
</evidence>
<evidence type="ECO:0000256" key="4">
    <source>
        <dbReference type="ARBA" id="ARBA00022927"/>
    </source>
</evidence>
<dbReference type="SUPFAM" id="SSF46785">
    <property type="entry name" value="Winged helix' DNA-binding domain"/>
    <property type="match status" value="2"/>
</dbReference>
<reference evidence="6 7" key="1">
    <citation type="submission" date="2024-06" db="EMBL/GenBank/DDBJ databases">
        <title>A chromosome-level genome assembly of beet webworm, Loxostege sticticalis.</title>
        <authorList>
            <person name="Zhang Y."/>
        </authorList>
    </citation>
    <scope>NUCLEOTIDE SEQUENCE [LARGE SCALE GENOMIC DNA]</scope>
    <source>
        <strain evidence="6">AQ026</strain>
        <tissue evidence="6">Whole body</tissue>
    </source>
</reference>
<evidence type="ECO:0000313" key="7">
    <source>
        <dbReference type="Proteomes" id="UP001549920"/>
    </source>
</evidence>
<dbReference type="Gene3D" id="1.10.10.10">
    <property type="entry name" value="Winged helix-like DNA-binding domain superfamily/Winged helix DNA-binding domain"/>
    <property type="match status" value="1"/>
</dbReference>
<organism evidence="6 7">
    <name type="scientific">Loxostege sticticalis</name>
    <name type="common">Beet webworm moth</name>
    <dbReference type="NCBI Taxonomy" id="481309"/>
    <lineage>
        <taxon>Eukaryota</taxon>
        <taxon>Metazoa</taxon>
        <taxon>Ecdysozoa</taxon>
        <taxon>Arthropoda</taxon>
        <taxon>Hexapoda</taxon>
        <taxon>Insecta</taxon>
        <taxon>Pterygota</taxon>
        <taxon>Neoptera</taxon>
        <taxon>Endopterygota</taxon>
        <taxon>Lepidoptera</taxon>
        <taxon>Glossata</taxon>
        <taxon>Ditrysia</taxon>
        <taxon>Pyraloidea</taxon>
        <taxon>Crambidae</taxon>
        <taxon>Pyraustinae</taxon>
        <taxon>Loxostege</taxon>
    </lineage>
</organism>
<sequence>MAEISWPWQYNFPPFFTIQPHSETRAKQLEAWEQLIIEYLKATKQSTIDIRESQNSPLFNNTSINRKLSQDAILTVLEDMGKTGKAAPIDKSKTIWEIYWHSLDEWGNMVYNYVCNNGLNNTVCTLFELREGENTVDEEFHGLDMNVLVKALKTLELKGKCELMEFDDSQGVKFF</sequence>
<dbReference type="InterPro" id="IPR036390">
    <property type="entry name" value="WH_DNA-bd_sf"/>
</dbReference>
<dbReference type="PANTHER" id="PTHR13149:SF0">
    <property type="entry name" value="VACUOLAR PROTEIN-SORTING-ASSOCIATED PROTEIN 25"/>
    <property type="match status" value="1"/>
</dbReference>
<dbReference type="Pfam" id="PF05871">
    <property type="entry name" value="ESCRT-II"/>
    <property type="match status" value="1"/>
</dbReference>
<keyword evidence="4" id="KW-0653">Protein transport</keyword>
<dbReference type="EMBL" id="JBEUOH010000002">
    <property type="protein sequence ID" value="KAL0901990.1"/>
    <property type="molecule type" value="Genomic_DNA"/>
</dbReference>
<gene>
    <name evidence="6" type="ORF">ABMA27_007125</name>
</gene>
<dbReference type="Proteomes" id="UP001549920">
    <property type="component" value="Unassembled WGS sequence"/>
</dbReference>
<evidence type="ECO:0000313" key="6">
    <source>
        <dbReference type="EMBL" id="KAL0901990.1"/>
    </source>
</evidence>
<accession>A0ABR3ILN4</accession>